<evidence type="ECO:0000259" key="4">
    <source>
        <dbReference type="Pfam" id="PF26168"/>
    </source>
</evidence>
<evidence type="ECO:0000313" key="6">
    <source>
        <dbReference type="Proteomes" id="UP000298416"/>
    </source>
</evidence>
<dbReference type="Gene3D" id="3.40.50.2000">
    <property type="entry name" value="Glycogen Phosphorylase B"/>
    <property type="match status" value="2"/>
</dbReference>
<dbReference type="InterPro" id="IPR002213">
    <property type="entry name" value="UDP_glucos_trans"/>
</dbReference>
<evidence type="ECO:0000313" key="5">
    <source>
        <dbReference type="EMBL" id="KAG6430181.1"/>
    </source>
</evidence>
<comment type="similarity">
    <text evidence="1">Belongs to the UDP-glycosyltransferase family.</text>
</comment>
<dbReference type="OrthoDB" id="5835829at2759"/>
<dbReference type="GO" id="GO:0035251">
    <property type="term" value="F:UDP-glucosyltransferase activity"/>
    <property type="evidence" value="ECO:0007669"/>
    <property type="project" value="InterPro"/>
</dbReference>
<protein>
    <recommendedName>
        <fullName evidence="4">Glycosyltransferase N-terminal domain-containing protein</fullName>
    </recommendedName>
</protein>
<proteinExistence type="inferred from homology"/>
<name>A0A8X9A796_SALSN</name>
<gene>
    <name evidence="5" type="ORF">SASPL_108243</name>
</gene>
<evidence type="ECO:0000256" key="1">
    <source>
        <dbReference type="ARBA" id="ARBA00009995"/>
    </source>
</evidence>
<dbReference type="InterPro" id="IPR058980">
    <property type="entry name" value="Glyco_transf_N"/>
</dbReference>
<dbReference type="PANTHER" id="PTHR48049">
    <property type="entry name" value="GLYCOSYLTRANSFERASE"/>
    <property type="match status" value="1"/>
</dbReference>
<dbReference type="CDD" id="cd03784">
    <property type="entry name" value="GT1_Gtf-like"/>
    <property type="match status" value="1"/>
</dbReference>
<evidence type="ECO:0000256" key="3">
    <source>
        <dbReference type="SAM" id="SignalP"/>
    </source>
</evidence>
<keyword evidence="6" id="KW-1185">Reference proteome</keyword>
<dbReference type="Pfam" id="PF00201">
    <property type="entry name" value="UDPGT"/>
    <property type="match status" value="1"/>
</dbReference>
<dbReference type="InterPro" id="IPR050481">
    <property type="entry name" value="UDP-glycosyltransf_plant"/>
</dbReference>
<dbReference type="Proteomes" id="UP000298416">
    <property type="component" value="Unassembled WGS sequence"/>
</dbReference>
<keyword evidence="3" id="KW-0732">Signal</keyword>
<comment type="caution">
    <text evidence="5">The sequence shown here is derived from an EMBL/GenBank/DDBJ whole genome shotgun (WGS) entry which is preliminary data.</text>
</comment>
<keyword evidence="2" id="KW-0808">Transferase</keyword>
<dbReference type="Pfam" id="PF26168">
    <property type="entry name" value="Glyco_transf_N"/>
    <property type="match status" value="1"/>
</dbReference>
<reference evidence="5" key="2">
    <citation type="submission" date="2020-08" db="EMBL/GenBank/DDBJ databases">
        <title>Plant Genome Project.</title>
        <authorList>
            <person name="Zhang R.-G."/>
        </authorList>
    </citation>
    <scope>NUCLEOTIDE SEQUENCE</scope>
    <source>
        <strain evidence="5">Huo1</strain>
        <tissue evidence="5">Leaf</tissue>
    </source>
</reference>
<sequence length="436" mass="48137">MRSGKKVHVVMLPWLAFGHMVPFLDLSMAIAKRGVHVSFISTPLNILRLPKIPPNLAPFLQFIPLPLHHPLLPPSAEATVDLPAHQIDHLKSACDALHHPVRAFVAANNPDYIVVDFFHHWAADLKTPLVIFQVLSAATSLFFLLVGGDKQASTVPQDVGSKVAYMEHEADAMHQVFTSDGERFGKLLAAASALAIRSCDEFEGEAIRSYSEKSGKQILPVGILPPEIPDRRSASPPWDAVFGWLDGQKAKSVVFVGFGSETKLSKEHIHEIAHGLEQSKLPFLWALRKPEEIEESDVLPEGFEKRTEGQGVVQMGWAPQRELLGHGAIGASLFHAGWGSIIEAMQFGHVLVFLPFIIDQPLNARMMVDKGLGIEVERAKDGSFGRGEVATALTLAIGDQTLRARTERATKDIFTNHKLHDLYLDRLVLFFQDSHN</sequence>
<reference evidence="5" key="1">
    <citation type="submission" date="2018-01" db="EMBL/GenBank/DDBJ databases">
        <authorList>
            <person name="Mao J.F."/>
        </authorList>
    </citation>
    <scope>NUCLEOTIDE SEQUENCE</scope>
    <source>
        <strain evidence="5">Huo1</strain>
        <tissue evidence="5">Leaf</tissue>
    </source>
</reference>
<feature type="chain" id="PRO_5036448351" description="Glycosyltransferase N-terminal domain-containing protein" evidence="3">
    <location>
        <begin position="19"/>
        <end position="436"/>
    </location>
</feature>
<dbReference type="SUPFAM" id="SSF53756">
    <property type="entry name" value="UDP-Glycosyltransferase/glycogen phosphorylase"/>
    <property type="match status" value="1"/>
</dbReference>
<accession>A0A8X9A796</accession>
<dbReference type="AlphaFoldDB" id="A0A8X9A796"/>
<dbReference type="EMBL" id="PNBA02000003">
    <property type="protein sequence ID" value="KAG6430181.1"/>
    <property type="molecule type" value="Genomic_DNA"/>
</dbReference>
<dbReference type="FunFam" id="3.40.50.2000:FF:000037">
    <property type="entry name" value="Glycosyltransferase"/>
    <property type="match status" value="1"/>
</dbReference>
<organism evidence="5">
    <name type="scientific">Salvia splendens</name>
    <name type="common">Scarlet sage</name>
    <dbReference type="NCBI Taxonomy" id="180675"/>
    <lineage>
        <taxon>Eukaryota</taxon>
        <taxon>Viridiplantae</taxon>
        <taxon>Streptophyta</taxon>
        <taxon>Embryophyta</taxon>
        <taxon>Tracheophyta</taxon>
        <taxon>Spermatophyta</taxon>
        <taxon>Magnoliopsida</taxon>
        <taxon>eudicotyledons</taxon>
        <taxon>Gunneridae</taxon>
        <taxon>Pentapetalae</taxon>
        <taxon>asterids</taxon>
        <taxon>lamiids</taxon>
        <taxon>Lamiales</taxon>
        <taxon>Lamiaceae</taxon>
        <taxon>Nepetoideae</taxon>
        <taxon>Mentheae</taxon>
        <taxon>Salviinae</taxon>
        <taxon>Salvia</taxon>
        <taxon>Salvia subgen. Calosphace</taxon>
        <taxon>core Calosphace</taxon>
    </lineage>
</organism>
<dbReference type="PANTHER" id="PTHR48049:SF57">
    <property type="entry name" value="UDP-GLYCOSYLTRANSFERASE 91C1-LIKE"/>
    <property type="match status" value="1"/>
</dbReference>
<evidence type="ECO:0000256" key="2">
    <source>
        <dbReference type="ARBA" id="ARBA00022679"/>
    </source>
</evidence>
<feature type="signal peptide" evidence="3">
    <location>
        <begin position="1"/>
        <end position="18"/>
    </location>
</feature>
<feature type="domain" description="Glycosyltransferase N-terminal" evidence="4">
    <location>
        <begin position="6"/>
        <end position="209"/>
    </location>
</feature>